<proteinExistence type="predicted"/>
<accession>A0A022QWN3</accession>
<feature type="domain" description="NAD-dependent epimerase/dehydratase" evidence="1">
    <location>
        <begin position="11"/>
        <end position="41"/>
    </location>
</feature>
<dbReference type="InterPro" id="IPR001509">
    <property type="entry name" value="Epimerase_deHydtase"/>
</dbReference>
<dbReference type="EMBL" id="KI630880">
    <property type="protein sequence ID" value="EYU31989.1"/>
    <property type="molecule type" value="Genomic_DNA"/>
</dbReference>
<evidence type="ECO:0000313" key="3">
    <source>
        <dbReference type="Proteomes" id="UP000030748"/>
    </source>
</evidence>
<dbReference type="AlphaFoldDB" id="A0A022QWN3"/>
<protein>
    <recommendedName>
        <fullName evidence="1">NAD-dependent epimerase/dehydratase domain-containing protein</fullName>
    </recommendedName>
</protein>
<dbReference type="InterPro" id="IPR036291">
    <property type="entry name" value="NAD(P)-bd_dom_sf"/>
</dbReference>
<dbReference type="eggNOG" id="KOG1502">
    <property type="taxonomic scope" value="Eukaryota"/>
</dbReference>
<evidence type="ECO:0000259" key="1">
    <source>
        <dbReference type="Pfam" id="PF01370"/>
    </source>
</evidence>
<organism evidence="2 3">
    <name type="scientific">Erythranthe guttata</name>
    <name type="common">Yellow monkey flower</name>
    <name type="synonym">Mimulus guttatus</name>
    <dbReference type="NCBI Taxonomy" id="4155"/>
    <lineage>
        <taxon>Eukaryota</taxon>
        <taxon>Viridiplantae</taxon>
        <taxon>Streptophyta</taxon>
        <taxon>Embryophyta</taxon>
        <taxon>Tracheophyta</taxon>
        <taxon>Spermatophyta</taxon>
        <taxon>Magnoliopsida</taxon>
        <taxon>eudicotyledons</taxon>
        <taxon>Gunneridae</taxon>
        <taxon>Pentapetalae</taxon>
        <taxon>asterids</taxon>
        <taxon>lamiids</taxon>
        <taxon>Lamiales</taxon>
        <taxon>Phrymaceae</taxon>
        <taxon>Erythranthe</taxon>
    </lineage>
</organism>
<sequence length="44" mass="4660">MAGGDNEKGRVCVTGGTGYVGSWIVKKLLEDGIYSINTTTRTNP</sequence>
<reference evidence="2 3" key="1">
    <citation type="journal article" date="2013" name="Proc. Natl. Acad. Sci. U.S.A.">
        <title>Fine-scale variation in meiotic recombination in Mimulus inferred from population shotgun sequencing.</title>
        <authorList>
            <person name="Hellsten U."/>
            <person name="Wright K.M."/>
            <person name="Jenkins J."/>
            <person name="Shu S."/>
            <person name="Yuan Y."/>
            <person name="Wessler S.R."/>
            <person name="Schmutz J."/>
            <person name="Willis J.H."/>
            <person name="Rokhsar D.S."/>
        </authorList>
    </citation>
    <scope>NUCLEOTIDE SEQUENCE [LARGE SCALE GENOMIC DNA]</scope>
    <source>
        <strain evidence="3">cv. DUN x IM62</strain>
    </source>
</reference>
<evidence type="ECO:0000313" key="2">
    <source>
        <dbReference type="EMBL" id="EYU31989.1"/>
    </source>
</evidence>
<dbReference type="Proteomes" id="UP000030748">
    <property type="component" value="Unassembled WGS sequence"/>
</dbReference>
<keyword evidence="3" id="KW-1185">Reference proteome</keyword>
<dbReference type="SUPFAM" id="SSF51735">
    <property type="entry name" value="NAD(P)-binding Rossmann-fold domains"/>
    <property type="match status" value="1"/>
</dbReference>
<gene>
    <name evidence="2" type="ORF">MIMGU_mgv1a0110322mg</name>
</gene>
<name>A0A022QWN3_ERYGU</name>
<dbReference type="STRING" id="4155.A0A022QWN3"/>
<dbReference type="Pfam" id="PF01370">
    <property type="entry name" value="Epimerase"/>
    <property type="match status" value="1"/>
</dbReference>
<dbReference type="Gene3D" id="3.40.50.720">
    <property type="entry name" value="NAD(P)-binding Rossmann-like Domain"/>
    <property type="match status" value="1"/>
</dbReference>
<feature type="non-terminal residue" evidence="2">
    <location>
        <position position="44"/>
    </location>
</feature>